<comment type="caution">
    <text evidence="1">The sequence shown here is derived from an EMBL/GenBank/DDBJ whole genome shotgun (WGS) entry which is preliminary data.</text>
</comment>
<evidence type="ECO:0000313" key="1">
    <source>
        <dbReference type="EMBL" id="KAK1393345.1"/>
    </source>
</evidence>
<dbReference type="AlphaFoldDB" id="A0AAD8MXC0"/>
<proteinExistence type="predicted"/>
<protein>
    <submittedName>
        <fullName evidence="1">Uncharacterized protein</fullName>
    </submittedName>
</protein>
<reference evidence="1" key="1">
    <citation type="submission" date="2023-02" db="EMBL/GenBank/DDBJ databases">
        <title>Genome of toxic invasive species Heracleum sosnowskyi carries increased number of genes despite the absence of recent whole-genome duplications.</title>
        <authorList>
            <person name="Schelkunov M."/>
            <person name="Shtratnikova V."/>
            <person name="Makarenko M."/>
            <person name="Klepikova A."/>
            <person name="Omelchenko D."/>
            <person name="Novikova G."/>
            <person name="Obukhova E."/>
            <person name="Bogdanov V."/>
            <person name="Penin A."/>
            <person name="Logacheva M."/>
        </authorList>
    </citation>
    <scope>NUCLEOTIDE SEQUENCE</scope>
    <source>
        <strain evidence="1">Hsosn_3</strain>
        <tissue evidence="1">Leaf</tissue>
    </source>
</reference>
<accession>A0AAD8MXC0</accession>
<sequence length="177" mass="19379">MLGVVDHDHVLRCIIIYLLVSSPYIAANSKHAKLRGIGGIVDYSSIYGKQQKIAMEMAIVDCYSNVPLHLRAALHVMDSGNDPLKAASSGGRDYRVQYGMGLLVLSMALLWCECRAKYDESRRDRVGGSELDVVRCEVSLLGSKEAGQEGVSDAAVQELSLLRFVAVCRCHWSNGYG</sequence>
<reference evidence="1" key="2">
    <citation type="submission" date="2023-05" db="EMBL/GenBank/DDBJ databases">
        <authorList>
            <person name="Schelkunov M.I."/>
        </authorList>
    </citation>
    <scope>NUCLEOTIDE SEQUENCE</scope>
    <source>
        <strain evidence="1">Hsosn_3</strain>
        <tissue evidence="1">Leaf</tissue>
    </source>
</reference>
<keyword evidence="2" id="KW-1185">Reference proteome</keyword>
<gene>
    <name evidence="1" type="ORF">POM88_012401</name>
</gene>
<evidence type="ECO:0000313" key="2">
    <source>
        <dbReference type="Proteomes" id="UP001237642"/>
    </source>
</evidence>
<organism evidence="1 2">
    <name type="scientific">Heracleum sosnowskyi</name>
    <dbReference type="NCBI Taxonomy" id="360622"/>
    <lineage>
        <taxon>Eukaryota</taxon>
        <taxon>Viridiplantae</taxon>
        <taxon>Streptophyta</taxon>
        <taxon>Embryophyta</taxon>
        <taxon>Tracheophyta</taxon>
        <taxon>Spermatophyta</taxon>
        <taxon>Magnoliopsida</taxon>
        <taxon>eudicotyledons</taxon>
        <taxon>Gunneridae</taxon>
        <taxon>Pentapetalae</taxon>
        <taxon>asterids</taxon>
        <taxon>campanulids</taxon>
        <taxon>Apiales</taxon>
        <taxon>Apiaceae</taxon>
        <taxon>Apioideae</taxon>
        <taxon>apioid superclade</taxon>
        <taxon>Tordylieae</taxon>
        <taxon>Tordyliinae</taxon>
        <taxon>Heracleum</taxon>
    </lineage>
</organism>
<dbReference type="Proteomes" id="UP001237642">
    <property type="component" value="Unassembled WGS sequence"/>
</dbReference>
<name>A0AAD8MXC0_9APIA</name>
<dbReference type="EMBL" id="JAUIZM010000003">
    <property type="protein sequence ID" value="KAK1393345.1"/>
    <property type="molecule type" value="Genomic_DNA"/>
</dbReference>